<proteinExistence type="predicted"/>
<name>A0A0A9EQU9_ARUDO</name>
<sequence>MCFLADGIATVMQWRHSRCGNRAMTALDKAERRGVRSRLRRASTSTERTGTPSLRAPTRSAQRPTCFSPGWLLPCYLAFPAQQ</sequence>
<evidence type="ECO:0000256" key="1">
    <source>
        <dbReference type="SAM" id="MobiDB-lite"/>
    </source>
</evidence>
<organism evidence="2">
    <name type="scientific">Arundo donax</name>
    <name type="common">Giant reed</name>
    <name type="synonym">Donax arundinaceus</name>
    <dbReference type="NCBI Taxonomy" id="35708"/>
    <lineage>
        <taxon>Eukaryota</taxon>
        <taxon>Viridiplantae</taxon>
        <taxon>Streptophyta</taxon>
        <taxon>Embryophyta</taxon>
        <taxon>Tracheophyta</taxon>
        <taxon>Spermatophyta</taxon>
        <taxon>Magnoliopsida</taxon>
        <taxon>Liliopsida</taxon>
        <taxon>Poales</taxon>
        <taxon>Poaceae</taxon>
        <taxon>PACMAD clade</taxon>
        <taxon>Arundinoideae</taxon>
        <taxon>Arundineae</taxon>
        <taxon>Arundo</taxon>
    </lineage>
</organism>
<dbReference type="EMBL" id="GBRH01196507">
    <property type="protein sequence ID" value="JAE01389.1"/>
    <property type="molecule type" value="Transcribed_RNA"/>
</dbReference>
<accession>A0A0A9EQU9</accession>
<feature type="region of interest" description="Disordered" evidence="1">
    <location>
        <begin position="30"/>
        <end position="63"/>
    </location>
</feature>
<reference evidence="2" key="2">
    <citation type="journal article" date="2015" name="Data Brief">
        <title>Shoot transcriptome of the giant reed, Arundo donax.</title>
        <authorList>
            <person name="Barrero R.A."/>
            <person name="Guerrero F.D."/>
            <person name="Moolhuijzen P."/>
            <person name="Goolsby J.A."/>
            <person name="Tidwell J."/>
            <person name="Bellgard S.E."/>
            <person name="Bellgard M.I."/>
        </authorList>
    </citation>
    <scope>NUCLEOTIDE SEQUENCE</scope>
    <source>
        <tissue evidence="2">Shoot tissue taken approximately 20 cm above the soil surface</tissue>
    </source>
</reference>
<feature type="compositionally biased region" description="Polar residues" evidence="1">
    <location>
        <begin position="42"/>
        <end position="52"/>
    </location>
</feature>
<dbReference type="AlphaFoldDB" id="A0A0A9EQU9"/>
<reference evidence="2" key="1">
    <citation type="submission" date="2014-09" db="EMBL/GenBank/DDBJ databases">
        <authorList>
            <person name="Magalhaes I.L.F."/>
            <person name="Oliveira U."/>
            <person name="Santos F.R."/>
            <person name="Vidigal T.H.D.A."/>
            <person name="Brescovit A.D."/>
            <person name="Santos A.J."/>
        </authorList>
    </citation>
    <scope>NUCLEOTIDE SEQUENCE</scope>
    <source>
        <tissue evidence="2">Shoot tissue taken approximately 20 cm above the soil surface</tissue>
    </source>
</reference>
<evidence type="ECO:0000313" key="2">
    <source>
        <dbReference type="EMBL" id="JAE01389.1"/>
    </source>
</evidence>
<protein>
    <submittedName>
        <fullName evidence="2">Uncharacterized protein</fullName>
    </submittedName>
</protein>